<comment type="caution">
    <text evidence="22">The sequence shown here is derived from an EMBL/GenBank/DDBJ whole genome shotgun (WGS) entry which is preliminary data.</text>
</comment>
<dbReference type="PRINTS" id="PR00389">
    <property type="entry name" value="PHPHLIPASEA2"/>
</dbReference>
<comment type="catalytic activity">
    <reaction evidence="12">
        <text>1,2-dihexadecanoyl-sn-glycero-3-phosphocholine + H2O = 1-hexadecanoyl-sn-glycero-3-phosphocholine + hexadecanoate + H(+)</text>
        <dbReference type="Rhea" id="RHEA:41223"/>
        <dbReference type="ChEBI" id="CHEBI:7896"/>
        <dbReference type="ChEBI" id="CHEBI:15377"/>
        <dbReference type="ChEBI" id="CHEBI:15378"/>
        <dbReference type="ChEBI" id="CHEBI:72998"/>
        <dbReference type="ChEBI" id="CHEBI:72999"/>
    </reaction>
    <physiologicalReaction direction="left-to-right" evidence="12">
        <dbReference type="Rhea" id="RHEA:41224"/>
    </physiologicalReaction>
</comment>
<evidence type="ECO:0000256" key="6">
    <source>
        <dbReference type="ARBA" id="ARBA00022837"/>
    </source>
</evidence>
<evidence type="ECO:0000256" key="13">
    <source>
        <dbReference type="ARBA" id="ARBA00048373"/>
    </source>
</evidence>
<evidence type="ECO:0000313" key="23">
    <source>
        <dbReference type="Proteomes" id="UP001591681"/>
    </source>
</evidence>
<evidence type="ECO:0000256" key="15">
    <source>
        <dbReference type="ARBA" id="ARBA00049039"/>
    </source>
</evidence>
<comment type="catalytic activity">
    <reaction evidence="11">
        <text>N-hexadecanoyl-1,2-di-(9Z-octadecenoyl)-sn-glycero-3-phosphoethanolamine + H2O = N-hexadecanoyl-1-(9Z-octadecenoyl)-sn-glycero-3-phosphoethanolamine + (9Z)-octadecenoate + H(+)</text>
        <dbReference type="Rhea" id="RHEA:45424"/>
        <dbReference type="ChEBI" id="CHEBI:15377"/>
        <dbReference type="ChEBI" id="CHEBI:15378"/>
        <dbReference type="ChEBI" id="CHEBI:30823"/>
        <dbReference type="ChEBI" id="CHEBI:78097"/>
        <dbReference type="ChEBI" id="CHEBI:85217"/>
    </reaction>
    <physiologicalReaction direction="left-to-right" evidence="11">
        <dbReference type="Rhea" id="RHEA:45425"/>
    </physiologicalReaction>
</comment>
<dbReference type="PANTHER" id="PTHR11716">
    <property type="entry name" value="PHOSPHOLIPASE A2 FAMILY MEMBER"/>
    <property type="match status" value="1"/>
</dbReference>
<dbReference type="GO" id="GO:0005576">
    <property type="term" value="C:extracellular region"/>
    <property type="evidence" value="ECO:0007669"/>
    <property type="project" value="UniProtKB-SubCell"/>
</dbReference>
<protein>
    <recommendedName>
        <fullName evidence="2 20">Phospholipase A2</fullName>
        <ecNumber evidence="2 20">3.1.1.4</ecNumber>
    </recommendedName>
</protein>
<keyword evidence="4 17" id="KW-0479">Metal-binding</keyword>
<comment type="cofactor">
    <cofactor evidence="17">
        <name>Ca(2+)</name>
        <dbReference type="ChEBI" id="CHEBI:29108"/>
    </cofactor>
    <text evidence="17">Binds 1 Ca(2+) ion per subunit.</text>
</comment>
<dbReference type="EMBL" id="JBHFQA010000010">
    <property type="protein sequence ID" value="KAL2092293.1"/>
    <property type="molecule type" value="Genomic_DNA"/>
</dbReference>
<name>A0ABD1JZI3_9TELE</name>
<dbReference type="EC" id="3.1.1.4" evidence="2 20"/>
<dbReference type="GO" id="GO:0005102">
    <property type="term" value="F:signaling receptor binding"/>
    <property type="evidence" value="ECO:0007669"/>
    <property type="project" value="UniProtKB-ARBA"/>
</dbReference>
<dbReference type="AlphaFoldDB" id="A0ABD1JZI3"/>
<dbReference type="SUPFAM" id="SSF48619">
    <property type="entry name" value="Phospholipase A2, PLA2"/>
    <property type="match status" value="1"/>
</dbReference>
<evidence type="ECO:0000256" key="16">
    <source>
        <dbReference type="PIRSR" id="PIRSR601211-1"/>
    </source>
</evidence>
<evidence type="ECO:0000256" key="9">
    <source>
        <dbReference type="ARBA" id="ARBA00047535"/>
    </source>
</evidence>
<keyword evidence="5 20" id="KW-0378">Hydrolase</keyword>
<keyword evidence="7 20" id="KW-0443">Lipid metabolism</keyword>
<feature type="disulfide bond" evidence="18">
    <location>
        <begin position="84"/>
        <end position="116"/>
    </location>
</feature>
<dbReference type="Proteomes" id="UP001591681">
    <property type="component" value="Unassembled WGS sequence"/>
</dbReference>
<dbReference type="InterPro" id="IPR033113">
    <property type="entry name" value="PLA2_histidine"/>
</dbReference>
<evidence type="ECO:0000256" key="12">
    <source>
        <dbReference type="ARBA" id="ARBA00048227"/>
    </source>
</evidence>
<evidence type="ECO:0000256" key="2">
    <source>
        <dbReference type="ARBA" id="ARBA00013278"/>
    </source>
</evidence>
<feature type="active site" evidence="16">
    <location>
        <position position="71"/>
    </location>
</feature>
<dbReference type="InterPro" id="IPR016090">
    <property type="entry name" value="PLA2-like_dom"/>
</dbReference>
<dbReference type="FunFam" id="1.20.90.10:FF:000011">
    <property type="entry name" value="Phospholipase A(2)"/>
    <property type="match status" value="1"/>
</dbReference>
<evidence type="ECO:0000256" key="14">
    <source>
        <dbReference type="ARBA" id="ARBA00048699"/>
    </source>
</evidence>
<feature type="disulfide bond" evidence="18">
    <location>
        <begin position="67"/>
        <end position="130"/>
    </location>
</feature>
<feature type="binding site" evidence="17">
    <location>
        <position position="55"/>
    </location>
    <ligand>
        <name>Ca(2+)</name>
        <dbReference type="ChEBI" id="CHEBI:29108"/>
    </ligand>
</feature>
<comment type="similarity">
    <text evidence="19">Belongs to the phospholipase A2 family.</text>
</comment>
<comment type="catalytic activity">
    <reaction evidence="10">
        <text>1-hexadecanoyl-2-(9Z-octadecenoyl)-sn-glycero-3-phospho-(1'-sn-glycerol) + H2O = 1-hexadecanoyl-sn-glycero-3-phospho-(1'-sn-glycerol) + (9Z)-octadecenoate + H(+)</text>
        <dbReference type="Rhea" id="RHEA:40919"/>
        <dbReference type="ChEBI" id="CHEBI:15377"/>
        <dbReference type="ChEBI" id="CHEBI:15378"/>
        <dbReference type="ChEBI" id="CHEBI:30823"/>
        <dbReference type="ChEBI" id="CHEBI:72841"/>
        <dbReference type="ChEBI" id="CHEBI:75158"/>
    </reaction>
    <physiologicalReaction direction="left-to-right" evidence="10">
        <dbReference type="Rhea" id="RHEA:40920"/>
    </physiologicalReaction>
</comment>
<evidence type="ECO:0000256" key="1">
    <source>
        <dbReference type="ARBA" id="ARBA00004613"/>
    </source>
</evidence>
<dbReference type="InterPro" id="IPR001211">
    <property type="entry name" value="PLA2"/>
</dbReference>
<organism evidence="22 23">
    <name type="scientific">Coilia grayii</name>
    <name type="common">Gray's grenadier anchovy</name>
    <dbReference type="NCBI Taxonomy" id="363190"/>
    <lineage>
        <taxon>Eukaryota</taxon>
        <taxon>Metazoa</taxon>
        <taxon>Chordata</taxon>
        <taxon>Craniata</taxon>
        <taxon>Vertebrata</taxon>
        <taxon>Euteleostomi</taxon>
        <taxon>Actinopterygii</taxon>
        <taxon>Neopterygii</taxon>
        <taxon>Teleostei</taxon>
        <taxon>Clupei</taxon>
        <taxon>Clupeiformes</taxon>
        <taxon>Clupeoidei</taxon>
        <taxon>Engraulidae</taxon>
        <taxon>Coilinae</taxon>
        <taxon>Coilia</taxon>
    </lineage>
</organism>
<accession>A0ABD1JZI3</accession>
<evidence type="ECO:0000313" key="22">
    <source>
        <dbReference type="EMBL" id="KAL2092293.1"/>
    </source>
</evidence>
<proteinExistence type="inferred from homology"/>
<evidence type="ECO:0000256" key="18">
    <source>
        <dbReference type="PIRSR" id="PIRSR601211-3"/>
    </source>
</evidence>
<feature type="signal peptide" evidence="20">
    <location>
        <begin position="1"/>
        <end position="19"/>
    </location>
</feature>
<dbReference type="Gene3D" id="1.20.90.10">
    <property type="entry name" value="Phospholipase A2 domain"/>
    <property type="match status" value="1"/>
</dbReference>
<comment type="catalytic activity">
    <reaction evidence="9">
        <text>N,1-dihexadecanoyl-2-(9Z,12Z-octadecadienoyl)-sn-glycero-3-phosphoethanolamine + H2O = N,1-dihexadecanoyl-sn-glycero-3-phosphoethanolamine + (9Z,12Z)-octadecadienoate + H(+)</text>
        <dbReference type="Rhea" id="RHEA:56424"/>
        <dbReference type="ChEBI" id="CHEBI:15377"/>
        <dbReference type="ChEBI" id="CHEBI:15378"/>
        <dbReference type="ChEBI" id="CHEBI:30245"/>
        <dbReference type="ChEBI" id="CHEBI:85334"/>
        <dbReference type="ChEBI" id="CHEBI:85335"/>
    </reaction>
    <physiologicalReaction direction="left-to-right" evidence="9">
        <dbReference type="Rhea" id="RHEA:56425"/>
    </physiologicalReaction>
</comment>
<dbReference type="SMART" id="SM00085">
    <property type="entry name" value="PA2c"/>
    <property type="match status" value="1"/>
</dbReference>
<comment type="subcellular location">
    <subcellularLocation>
        <location evidence="1 20">Secreted</location>
    </subcellularLocation>
</comment>
<feature type="disulfide bond" evidence="18">
    <location>
        <begin position="52"/>
        <end position="68"/>
    </location>
</feature>
<feature type="binding site" evidence="17">
    <location>
        <position position="51"/>
    </location>
    <ligand>
        <name>Ca(2+)</name>
        <dbReference type="ChEBI" id="CHEBI:29108"/>
    </ligand>
</feature>
<keyword evidence="6 17" id="KW-0106">Calcium</keyword>
<comment type="catalytic activity">
    <reaction evidence="13">
        <text>1-hexadecanoyl-2-(5Z,8Z,11Z,14Z-eicosatetraenoyl)-sn-glycero-3-phosphocholine + H2O = 1-hexadecanoyl-sn-glycero-3-phosphocholine + (5Z,8Z,11Z,14Z)-eicosatetraenoate + H(+)</text>
        <dbReference type="Rhea" id="RHEA:40427"/>
        <dbReference type="ChEBI" id="CHEBI:15377"/>
        <dbReference type="ChEBI" id="CHEBI:15378"/>
        <dbReference type="ChEBI" id="CHEBI:32395"/>
        <dbReference type="ChEBI" id="CHEBI:72998"/>
        <dbReference type="ChEBI" id="CHEBI:73003"/>
    </reaction>
    <physiologicalReaction direction="left-to-right" evidence="13">
        <dbReference type="Rhea" id="RHEA:40428"/>
    </physiologicalReaction>
</comment>
<evidence type="ECO:0000256" key="4">
    <source>
        <dbReference type="ARBA" id="ARBA00022723"/>
    </source>
</evidence>
<comment type="catalytic activity">
    <reaction evidence="15">
        <text>1-hexadecanoyl-2-(9Z,12Z-octadecadienoyl)-sn-glycero-3-phosphoethanolamine + H2O = 1-hexadecanoyl-sn-glycero-3-phosphoethanolamine + (9Z,12Z)-octadecadienoate + H(+)</text>
        <dbReference type="Rhea" id="RHEA:40815"/>
        <dbReference type="ChEBI" id="CHEBI:15377"/>
        <dbReference type="ChEBI" id="CHEBI:15378"/>
        <dbReference type="ChEBI" id="CHEBI:30245"/>
        <dbReference type="ChEBI" id="CHEBI:73004"/>
        <dbReference type="ChEBI" id="CHEBI:73008"/>
    </reaction>
    <physiologicalReaction direction="left-to-right" evidence="15">
        <dbReference type="Rhea" id="RHEA:40816"/>
    </physiologicalReaction>
</comment>
<comment type="catalytic activity">
    <reaction evidence="20">
        <text>a 1,2-diacyl-sn-glycero-3-phosphocholine + H2O = a 1-acyl-sn-glycero-3-phosphocholine + a fatty acid + H(+)</text>
        <dbReference type="Rhea" id="RHEA:15801"/>
        <dbReference type="ChEBI" id="CHEBI:15377"/>
        <dbReference type="ChEBI" id="CHEBI:15378"/>
        <dbReference type="ChEBI" id="CHEBI:28868"/>
        <dbReference type="ChEBI" id="CHEBI:57643"/>
        <dbReference type="ChEBI" id="CHEBI:58168"/>
        <dbReference type="EC" id="3.1.1.4"/>
    </reaction>
</comment>
<feature type="active site" evidence="16">
    <location>
        <position position="124"/>
    </location>
</feature>
<dbReference type="Pfam" id="PF00068">
    <property type="entry name" value="Phospholip_A2_1"/>
    <property type="match status" value="1"/>
</dbReference>
<evidence type="ECO:0000256" key="19">
    <source>
        <dbReference type="RuleBase" id="RU003654"/>
    </source>
</evidence>
<dbReference type="GO" id="GO:0004623">
    <property type="term" value="F:phospholipase A2 activity"/>
    <property type="evidence" value="ECO:0007669"/>
    <property type="project" value="UniProtKB-EC"/>
</dbReference>
<feature type="disulfide bond" evidence="18">
    <location>
        <begin position="74"/>
        <end position="123"/>
    </location>
</feature>
<dbReference type="InterPro" id="IPR036444">
    <property type="entry name" value="PLipase_A2_dom_sf"/>
</dbReference>
<dbReference type="PROSITE" id="PS00119">
    <property type="entry name" value="PA2_ASP"/>
    <property type="match status" value="1"/>
</dbReference>
<evidence type="ECO:0000259" key="21">
    <source>
        <dbReference type="SMART" id="SM00085"/>
    </source>
</evidence>
<evidence type="ECO:0000256" key="11">
    <source>
        <dbReference type="ARBA" id="ARBA00048221"/>
    </source>
</evidence>
<feature type="disulfide bond" evidence="18">
    <location>
        <begin position="109"/>
        <end position="121"/>
    </location>
</feature>
<feature type="chain" id="PRO_5044525758" description="Phospholipase A2" evidence="20">
    <location>
        <begin position="20"/>
        <end position="181"/>
    </location>
</feature>
<dbReference type="GO" id="GO:0046872">
    <property type="term" value="F:metal ion binding"/>
    <property type="evidence" value="ECO:0007669"/>
    <property type="project" value="UniProtKB-KW"/>
</dbReference>
<keyword evidence="20" id="KW-0732">Signal</keyword>
<evidence type="ECO:0000256" key="7">
    <source>
        <dbReference type="ARBA" id="ARBA00023098"/>
    </source>
</evidence>
<evidence type="ECO:0000256" key="5">
    <source>
        <dbReference type="ARBA" id="ARBA00022801"/>
    </source>
</evidence>
<evidence type="ECO:0000256" key="17">
    <source>
        <dbReference type="PIRSR" id="PIRSR601211-2"/>
    </source>
</evidence>
<keyword evidence="23" id="KW-1185">Reference proteome</keyword>
<dbReference type="InterPro" id="IPR033112">
    <property type="entry name" value="PLA2_Asp_AS"/>
</dbReference>
<dbReference type="GO" id="GO:0006644">
    <property type="term" value="P:phospholipid metabolic process"/>
    <property type="evidence" value="ECO:0007669"/>
    <property type="project" value="UniProtKB-ARBA"/>
</dbReference>
<dbReference type="CDD" id="cd00125">
    <property type="entry name" value="PLA2c"/>
    <property type="match status" value="1"/>
</dbReference>
<dbReference type="PANTHER" id="PTHR11716:SF94">
    <property type="entry name" value="PHOSPHOLIPASE A2"/>
    <property type="match status" value="1"/>
</dbReference>
<dbReference type="PROSITE" id="PS00118">
    <property type="entry name" value="PA2_HIS"/>
    <property type="match status" value="1"/>
</dbReference>
<comment type="catalytic activity">
    <reaction evidence="14">
        <text>1-hexadecanoyl-2-(9Z-octadecenoyl)-sn-glycero-3-phosphocholine + H2O = 1-hexadecanoyl-sn-glycero-3-phosphocholine + (9Z)-octadecenoate + H(+)</text>
        <dbReference type="Rhea" id="RHEA:38779"/>
        <dbReference type="ChEBI" id="CHEBI:15377"/>
        <dbReference type="ChEBI" id="CHEBI:15378"/>
        <dbReference type="ChEBI" id="CHEBI:30823"/>
        <dbReference type="ChEBI" id="CHEBI:72998"/>
        <dbReference type="ChEBI" id="CHEBI:73001"/>
    </reaction>
    <physiologicalReaction direction="left-to-right" evidence="14">
        <dbReference type="Rhea" id="RHEA:38780"/>
    </physiologicalReaction>
</comment>
<sequence length="181" mass="19756">MGLLPSLLFLSFCLPGCVPTSDRHLSQFRQMIKCTLPDSDPLSDFGDYGCYCGLGGEGEPVDQLDRCCEVHDGCYGLAQNHSACNSLLDSPYTNIYDFTCNKTSKTITCLSSNDECDMFICECDRVAAECFAISPYNASNINLPSESCRNAAPRAPLPPICVHLMTALLFISLVALERNSL</sequence>
<evidence type="ECO:0000256" key="20">
    <source>
        <dbReference type="RuleBase" id="RU361236"/>
    </source>
</evidence>
<keyword evidence="8 18" id="KW-1015">Disulfide bond</keyword>
<keyword evidence="3 20" id="KW-0964">Secreted</keyword>
<evidence type="ECO:0000256" key="8">
    <source>
        <dbReference type="ARBA" id="ARBA00023157"/>
    </source>
</evidence>
<evidence type="ECO:0000256" key="3">
    <source>
        <dbReference type="ARBA" id="ARBA00022525"/>
    </source>
</evidence>
<feature type="binding site" evidence="17">
    <location>
        <position position="53"/>
    </location>
    <ligand>
        <name>Ca(2+)</name>
        <dbReference type="ChEBI" id="CHEBI:29108"/>
    </ligand>
</feature>
<gene>
    <name evidence="22" type="ORF">ACEWY4_012091</name>
</gene>
<evidence type="ECO:0000256" key="10">
    <source>
        <dbReference type="ARBA" id="ARBA00048015"/>
    </source>
</evidence>
<feature type="domain" description="Phospholipase A2-like central" evidence="21">
    <location>
        <begin position="24"/>
        <end position="149"/>
    </location>
</feature>
<reference evidence="22 23" key="1">
    <citation type="submission" date="2024-09" db="EMBL/GenBank/DDBJ databases">
        <title>A chromosome-level genome assembly of Gray's grenadier anchovy, Coilia grayii.</title>
        <authorList>
            <person name="Fu Z."/>
        </authorList>
    </citation>
    <scope>NUCLEOTIDE SEQUENCE [LARGE SCALE GENOMIC DNA]</scope>
    <source>
        <strain evidence="22">G4</strain>
        <tissue evidence="22">Muscle</tissue>
    </source>
</reference>
<feature type="binding site" evidence="17">
    <location>
        <position position="72"/>
    </location>
    <ligand>
        <name>Ca(2+)</name>
        <dbReference type="ChEBI" id="CHEBI:29108"/>
    </ligand>
</feature>